<organism evidence="4 5">
    <name type="scientific">Planoprotostelium fungivorum</name>
    <dbReference type="NCBI Taxonomy" id="1890364"/>
    <lineage>
        <taxon>Eukaryota</taxon>
        <taxon>Amoebozoa</taxon>
        <taxon>Evosea</taxon>
        <taxon>Variosea</taxon>
        <taxon>Cavosteliida</taxon>
        <taxon>Cavosteliaceae</taxon>
        <taxon>Planoprotostelium</taxon>
    </lineage>
</organism>
<dbReference type="InterPro" id="IPR002048">
    <property type="entry name" value="EF_hand_dom"/>
</dbReference>
<dbReference type="SMART" id="SM00054">
    <property type="entry name" value="EFh"/>
    <property type="match status" value="2"/>
</dbReference>
<protein>
    <recommendedName>
        <fullName evidence="3">EF-hand domain-containing protein</fullName>
    </recommendedName>
</protein>
<feature type="compositionally biased region" description="Basic and acidic residues" evidence="2">
    <location>
        <begin position="296"/>
        <end position="311"/>
    </location>
</feature>
<feature type="compositionally biased region" description="Low complexity" evidence="2">
    <location>
        <begin position="115"/>
        <end position="126"/>
    </location>
</feature>
<feature type="domain" description="EF-hand" evidence="3">
    <location>
        <begin position="202"/>
        <end position="228"/>
    </location>
</feature>
<comment type="caution">
    <text evidence="4">The sequence shown here is derived from an EMBL/GenBank/DDBJ whole genome shotgun (WGS) entry which is preliminary data.</text>
</comment>
<dbReference type="AlphaFoldDB" id="A0A2P6NWE5"/>
<keyword evidence="1" id="KW-0106">Calcium</keyword>
<dbReference type="GO" id="GO:0005509">
    <property type="term" value="F:calcium ion binding"/>
    <property type="evidence" value="ECO:0007669"/>
    <property type="project" value="InterPro"/>
</dbReference>
<evidence type="ECO:0000313" key="4">
    <source>
        <dbReference type="EMBL" id="PRP88279.1"/>
    </source>
</evidence>
<dbReference type="CDD" id="cd00051">
    <property type="entry name" value="EFh"/>
    <property type="match status" value="1"/>
</dbReference>
<evidence type="ECO:0000256" key="1">
    <source>
        <dbReference type="ARBA" id="ARBA00022837"/>
    </source>
</evidence>
<dbReference type="Pfam" id="PF13499">
    <property type="entry name" value="EF-hand_7"/>
    <property type="match status" value="1"/>
</dbReference>
<sequence>MGGFSAKAAKPPPEPPASPEKNSELALPPSVESQAEVEEEENIFTPRLLAALREQYQKRNVNGRELKDSLEDIFGTTLLDNLLHSICGGQDKSITWDQFVRCFLAVEDPDRLSRPATAAHTTPAPASSTLKLPPARPRRLSSAPIAAKINVQASAVSDLSLDIPARSPNAGLNLTQSGEFLKTPPPPYDQLPPELCDATMQFRMSDKDKSGFIDRSEMQTILENTMSSKMHPLMSDFSRYIESQFRMFDADGNGQISFEEFIALYVSILNRSEGLAMASSSSLDNKQFPVNSEEDNMNRRGDAEITSLGRE</sequence>
<dbReference type="Gene3D" id="1.10.238.10">
    <property type="entry name" value="EF-hand"/>
    <property type="match status" value="1"/>
</dbReference>
<feature type="region of interest" description="Disordered" evidence="2">
    <location>
        <begin position="279"/>
        <end position="311"/>
    </location>
</feature>
<evidence type="ECO:0000256" key="2">
    <source>
        <dbReference type="SAM" id="MobiDB-lite"/>
    </source>
</evidence>
<accession>A0A2P6NWE5</accession>
<reference evidence="4 5" key="1">
    <citation type="journal article" date="2018" name="Genome Biol. Evol.">
        <title>Multiple Roots of Fruiting Body Formation in Amoebozoa.</title>
        <authorList>
            <person name="Hillmann F."/>
            <person name="Forbes G."/>
            <person name="Novohradska S."/>
            <person name="Ferling I."/>
            <person name="Riege K."/>
            <person name="Groth M."/>
            <person name="Westermann M."/>
            <person name="Marz M."/>
            <person name="Spaller T."/>
            <person name="Winckler T."/>
            <person name="Schaap P."/>
            <person name="Glockner G."/>
        </authorList>
    </citation>
    <scope>NUCLEOTIDE SEQUENCE [LARGE SCALE GENOMIC DNA]</scope>
    <source>
        <strain evidence="4 5">Jena</strain>
    </source>
</reference>
<dbReference type="PROSITE" id="PS00018">
    <property type="entry name" value="EF_HAND_1"/>
    <property type="match status" value="2"/>
</dbReference>
<dbReference type="SUPFAM" id="SSF47473">
    <property type="entry name" value="EF-hand"/>
    <property type="match status" value="1"/>
</dbReference>
<proteinExistence type="predicted"/>
<evidence type="ECO:0000259" key="3">
    <source>
        <dbReference type="PROSITE" id="PS50222"/>
    </source>
</evidence>
<dbReference type="InterPro" id="IPR018247">
    <property type="entry name" value="EF_Hand_1_Ca_BS"/>
</dbReference>
<dbReference type="PROSITE" id="PS50222">
    <property type="entry name" value="EF_HAND_2"/>
    <property type="match status" value="2"/>
</dbReference>
<name>A0A2P6NWE5_9EUKA</name>
<evidence type="ECO:0000313" key="5">
    <source>
        <dbReference type="Proteomes" id="UP000241769"/>
    </source>
</evidence>
<feature type="compositionally biased region" description="Polar residues" evidence="2">
    <location>
        <begin position="279"/>
        <end position="290"/>
    </location>
</feature>
<dbReference type="EMBL" id="MDYQ01000012">
    <property type="protein sequence ID" value="PRP88279.1"/>
    <property type="molecule type" value="Genomic_DNA"/>
</dbReference>
<feature type="region of interest" description="Disordered" evidence="2">
    <location>
        <begin position="114"/>
        <end position="137"/>
    </location>
</feature>
<dbReference type="InterPro" id="IPR011992">
    <property type="entry name" value="EF-hand-dom_pair"/>
</dbReference>
<gene>
    <name evidence="4" type="ORF">PROFUN_03388</name>
</gene>
<dbReference type="Proteomes" id="UP000241769">
    <property type="component" value="Unassembled WGS sequence"/>
</dbReference>
<keyword evidence="5" id="KW-1185">Reference proteome</keyword>
<feature type="region of interest" description="Disordered" evidence="2">
    <location>
        <begin position="1"/>
        <end position="39"/>
    </location>
</feature>
<dbReference type="OrthoDB" id="26525at2759"/>
<dbReference type="InParanoid" id="A0A2P6NWE5"/>
<feature type="domain" description="EF-hand" evidence="3">
    <location>
        <begin position="236"/>
        <end position="271"/>
    </location>
</feature>